<proteinExistence type="predicted"/>
<sequence length="140" mass="15829">MKKSIIYPLLMVSLFISSPSWAHSLWLNIDNYQPKVGQAVQIEIGWGHKFPKDEIMKEGFLNQVYALDQKGIKISLKQVSQTEFEFIPRAEGVYTILANIHPGFLTKTTEGYKLGPKKGLKNVVSCFRFDIRAKAIINAG</sequence>
<organism evidence="1">
    <name type="scientific">marine sediment metagenome</name>
    <dbReference type="NCBI Taxonomy" id="412755"/>
    <lineage>
        <taxon>unclassified sequences</taxon>
        <taxon>metagenomes</taxon>
        <taxon>ecological metagenomes</taxon>
    </lineage>
</organism>
<dbReference type="InterPro" id="IPR019613">
    <property type="entry name" value="DUF4198"/>
</dbReference>
<feature type="non-terminal residue" evidence="1">
    <location>
        <position position="140"/>
    </location>
</feature>
<dbReference type="Pfam" id="PF10670">
    <property type="entry name" value="DUF4198"/>
    <property type="match status" value="1"/>
</dbReference>
<evidence type="ECO:0000313" key="1">
    <source>
        <dbReference type="EMBL" id="GAH83475.1"/>
    </source>
</evidence>
<dbReference type="AlphaFoldDB" id="X1JPY9"/>
<evidence type="ECO:0008006" key="2">
    <source>
        <dbReference type="Google" id="ProtNLM"/>
    </source>
</evidence>
<name>X1JPY9_9ZZZZ</name>
<accession>X1JPY9</accession>
<protein>
    <recommendedName>
        <fullName evidence="2">DUF4198 domain-containing protein</fullName>
    </recommendedName>
</protein>
<reference evidence="1" key="1">
    <citation type="journal article" date="2014" name="Front. Microbiol.">
        <title>High frequency of phylogenetically diverse reductive dehalogenase-homologous genes in deep subseafloor sedimentary metagenomes.</title>
        <authorList>
            <person name="Kawai M."/>
            <person name="Futagami T."/>
            <person name="Toyoda A."/>
            <person name="Takaki Y."/>
            <person name="Nishi S."/>
            <person name="Hori S."/>
            <person name="Arai W."/>
            <person name="Tsubouchi T."/>
            <person name="Morono Y."/>
            <person name="Uchiyama I."/>
            <person name="Ito T."/>
            <person name="Fujiyama A."/>
            <person name="Inagaki F."/>
            <person name="Takami H."/>
        </authorList>
    </citation>
    <scope>NUCLEOTIDE SEQUENCE</scope>
    <source>
        <strain evidence="1">Expedition CK06-06</strain>
    </source>
</reference>
<comment type="caution">
    <text evidence="1">The sequence shown here is derived from an EMBL/GenBank/DDBJ whole genome shotgun (WGS) entry which is preliminary data.</text>
</comment>
<gene>
    <name evidence="1" type="ORF">S03H2_63269</name>
</gene>
<dbReference type="EMBL" id="BARU01040974">
    <property type="protein sequence ID" value="GAH83475.1"/>
    <property type="molecule type" value="Genomic_DNA"/>
</dbReference>